<dbReference type="PANTHER" id="PTHR30055:SF234">
    <property type="entry name" value="HTH-TYPE TRANSCRIPTIONAL REGULATOR BETI"/>
    <property type="match status" value="1"/>
</dbReference>
<dbReference type="InterPro" id="IPR009057">
    <property type="entry name" value="Homeodomain-like_sf"/>
</dbReference>
<feature type="domain" description="HTH tetR-type" evidence="6">
    <location>
        <begin position="20"/>
        <end position="80"/>
    </location>
</feature>
<reference evidence="8" key="1">
    <citation type="submission" date="2011-12" db="EMBL/GenBank/DDBJ databases">
        <title>Complete genome sequence of Streptomyces cattleya strain DSM 46488.</title>
        <authorList>
            <person name="Ou H.-Y."/>
            <person name="Li P."/>
            <person name="Zhao C."/>
            <person name="O'Hagan D."/>
            <person name="Deng Z."/>
        </authorList>
    </citation>
    <scope>NUCLEOTIDE SEQUENCE [LARGE SCALE GENOMIC DNA]</scope>
    <source>
        <strain evidence="8">ATCC 35852 / DSM 46488 / JCM 4925 / NBRC 14057 / NRRL 8057</strain>
        <plasmid evidence="8">Plasmid pSCATT</plasmid>
    </source>
</reference>
<gene>
    <name evidence="7" type="ordered locus">SCATT_p03560</name>
</gene>
<proteinExistence type="predicted"/>
<keyword evidence="7" id="KW-0614">Plasmid</keyword>
<dbReference type="RefSeq" id="WP_014151816.1">
    <property type="nucleotide sequence ID" value="NC_016113.1"/>
</dbReference>
<evidence type="ECO:0000313" key="8">
    <source>
        <dbReference type="Proteomes" id="UP000007842"/>
    </source>
</evidence>
<evidence type="ECO:0000259" key="6">
    <source>
        <dbReference type="PROSITE" id="PS50977"/>
    </source>
</evidence>
<evidence type="ECO:0000256" key="2">
    <source>
        <dbReference type="ARBA" id="ARBA00023125"/>
    </source>
</evidence>
<geneLocation type="plasmid" evidence="7 8">
    <name>pSCATT</name>
</geneLocation>
<dbReference type="SUPFAM" id="SSF48498">
    <property type="entry name" value="Tetracyclin repressor-like, C-terminal domain"/>
    <property type="match status" value="1"/>
</dbReference>
<dbReference type="AlphaFoldDB" id="F8JK90"/>
<feature type="DNA-binding region" description="H-T-H motif" evidence="4">
    <location>
        <begin position="43"/>
        <end position="62"/>
    </location>
</feature>
<organism evidence="7 8">
    <name type="scientific">Streptantibioticus cattleyicolor (strain ATCC 35852 / DSM 46488 / JCM 4925 / NBRC 14057 / NRRL 8057)</name>
    <name type="common">Streptomyces cattleya</name>
    <dbReference type="NCBI Taxonomy" id="1003195"/>
    <lineage>
        <taxon>Bacteria</taxon>
        <taxon>Bacillati</taxon>
        <taxon>Actinomycetota</taxon>
        <taxon>Actinomycetes</taxon>
        <taxon>Kitasatosporales</taxon>
        <taxon>Streptomycetaceae</taxon>
        <taxon>Streptantibioticus</taxon>
    </lineage>
</organism>
<dbReference type="PROSITE" id="PS50977">
    <property type="entry name" value="HTH_TETR_2"/>
    <property type="match status" value="1"/>
</dbReference>
<dbReference type="HOGENOM" id="CLU_069356_15_7_11"/>
<evidence type="ECO:0000256" key="3">
    <source>
        <dbReference type="ARBA" id="ARBA00023163"/>
    </source>
</evidence>
<dbReference type="KEGG" id="scy:SCATT_p03560"/>
<accession>G8XFH9</accession>
<dbReference type="PANTHER" id="PTHR30055">
    <property type="entry name" value="HTH-TYPE TRANSCRIPTIONAL REGULATOR RUTR"/>
    <property type="match status" value="1"/>
</dbReference>
<keyword evidence="2 4" id="KW-0238">DNA-binding</keyword>
<evidence type="ECO:0000256" key="4">
    <source>
        <dbReference type="PROSITE-ProRule" id="PRU00335"/>
    </source>
</evidence>
<keyword evidence="8" id="KW-1185">Reference proteome</keyword>
<dbReference type="PATRIC" id="fig|1003195.11.peg.1325"/>
<dbReference type="Gene3D" id="1.10.357.10">
    <property type="entry name" value="Tetracycline Repressor, domain 2"/>
    <property type="match status" value="1"/>
</dbReference>
<dbReference type="Proteomes" id="UP000007842">
    <property type="component" value="Plasmid pSCATT"/>
</dbReference>
<dbReference type="EMBL" id="CP003229">
    <property type="protein sequence ID" value="AEW98549.1"/>
    <property type="molecule type" value="Genomic_DNA"/>
</dbReference>
<dbReference type="GO" id="GO:0000976">
    <property type="term" value="F:transcription cis-regulatory region binding"/>
    <property type="evidence" value="ECO:0007669"/>
    <property type="project" value="TreeGrafter"/>
</dbReference>
<dbReference type="InterPro" id="IPR036271">
    <property type="entry name" value="Tet_transcr_reg_TetR-rel_C_sf"/>
</dbReference>
<feature type="region of interest" description="Disordered" evidence="5">
    <location>
        <begin position="1"/>
        <end position="21"/>
    </location>
</feature>
<dbReference type="OrthoDB" id="9816296at2"/>
<accession>F8JK90</accession>
<dbReference type="Pfam" id="PF00440">
    <property type="entry name" value="TetR_N"/>
    <property type="match status" value="1"/>
</dbReference>
<sequence>MSDPARSAPEQRPAATGKGARRRAELLDAAERILHESGYPELTMRAVAALARTRLGHLQYYFPTRSALVAAVLRRTLDRSLDRLTPLLDGGAAGTPPDPEGVVRRLLTEHDDPRLVRVYAELWALAGRDETVAEVVRAFYRDYRDQVAAFVRARDPGLPEATCQARAEVFTMLLEGASLFRSGITAHRAERTDAQLTAVAAALLDGGTRITTGGSGAPAHQGGDR</sequence>
<dbReference type="SUPFAM" id="SSF46689">
    <property type="entry name" value="Homeodomain-like"/>
    <property type="match status" value="1"/>
</dbReference>
<name>F8JK90_STREN</name>
<evidence type="ECO:0000256" key="1">
    <source>
        <dbReference type="ARBA" id="ARBA00023015"/>
    </source>
</evidence>
<evidence type="ECO:0000256" key="5">
    <source>
        <dbReference type="SAM" id="MobiDB-lite"/>
    </source>
</evidence>
<dbReference type="GO" id="GO:0003700">
    <property type="term" value="F:DNA-binding transcription factor activity"/>
    <property type="evidence" value="ECO:0007669"/>
    <property type="project" value="TreeGrafter"/>
</dbReference>
<evidence type="ECO:0000313" key="7">
    <source>
        <dbReference type="EMBL" id="AEW98549.1"/>
    </source>
</evidence>
<dbReference type="KEGG" id="sct:SCAT_p1369"/>
<dbReference type="InterPro" id="IPR001647">
    <property type="entry name" value="HTH_TetR"/>
</dbReference>
<keyword evidence="1" id="KW-0805">Transcription regulation</keyword>
<protein>
    <submittedName>
        <fullName evidence="7">Transcriptional regulator, TetR family</fullName>
    </submittedName>
</protein>
<dbReference type="InterPro" id="IPR050109">
    <property type="entry name" value="HTH-type_TetR-like_transc_reg"/>
</dbReference>
<keyword evidence="3" id="KW-0804">Transcription</keyword>